<dbReference type="EMBL" id="BIFT01000001">
    <property type="protein sequence ID" value="GCE24781.1"/>
    <property type="molecule type" value="Genomic_DNA"/>
</dbReference>
<evidence type="ECO:0000259" key="1">
    <source>
        <dbReference type="Pfam" id="PF05368"/>
    </source>
</evidence>
<sequence length="277" mass="30809">MPSLLVTGTTGNVGREVANALKARGVPFKVATRHAEQAGEAKTYLDLEQPETFLAALEGVDKIFLIRPPQIADAKKYFLPFLNAAKQQHVKHIVFLSLMGVERNKIVPHAKIEKYILDSGIAYTFLRPSFFLQNLQAQHGQELKQENIIYVPAGKGRTSFIDARDIGEVGALCLLDDNHLNKAYTLTGSEALTYYQVAEILTQELGRPITYANPSGRQFRKHELAKGIPSGLVTIMSLIYLTAKIGLAKKVTPELAQLLGRPPRTVRDYAHDYRDQL</sequence>
<evidence type="ECO:0000313" key="3">
    <source>
        <dbReference type="Proteomes" id="UP000287171"/>
    </source>
</evidence>
<dbReference type="Gene3D" id="3.90.25.10">
    <property type="entry name" value="UDP-galactose 4-epimerase, domain 1"/>
    <property type="match status" value="1"/>
</dbReference>
<feature type="domain" description="NmrA-like" evidence="1">
    <location>
        <begin position="4"/>
        <end position="237"/>
    </location>
</feature>
<dbReference type="CDD" id="cd05269">
    <property type="entry name" value="TMR_SDR_a"/>
    <property type="match status" value="1"/>
</dbReference>
<dbReference type="Pfam" id="PF05368">
    <property type="entry name" value="NmrA"/>
    <property type="match status" value="1"/>
</dbReference>
<keyword evidence="3" id="KW-1185">Reference proteome</keyword>
<protein>
    <submittedName>
        <fullName evidence="2">NAD(P)-dependent oxidoreductase</fullName>
    </submittedName>
</protein>
<dbReference type="PANTHER" id="PTHR43162:SF1">
    <property type="entry name" value="PRESTALK A DIFFERENTIATION PROTEIN A"/>
    <property type="match status" value="1"/>
</dbReference>
<gene>
    <name evidence="2" type="ORF">KDA_02650</name>
</gene>
<accession>A0A402B094</accession>
<comment type="caution">
    <text evidence="2">The sequence shown here is derived from an EMBL/GenBank/DDBJ whole genome shotgun (WGS) entry which is preliminary data.</text>
</comment>
<dbReference type="SUPFAM" id="SSF51735">
    <property type="entry name" value="NAD(P)-binding Rossmann-fold domains"/>
    <property type="match status" value="1"/>
</dbReference>
<proteinExistence type="predicted"/>
<dbReference type="InterPro" id="IPR008030">
    <property type="entry name" value="NmrA-like"/>
</dbReference>
<dbReference type="InterPro" id="IPR036291">
    <property type="entry name" value="NAD(P)-bd_dom_sf"/>
</dbReference>
<dbReference type="InterPro" id="IPR051604">
    <property type="entry name" value="Ergot_Alk_Oxidoreductase"/>
</dbReference>
<dbReference type="RefSeq" id="WP_126625452.1">
    <property type="nucleotide sequence ID" value="NZ_BIFT01000001.1"/>
</dbReference>
<dbReference type="AlphaFoldDB" id="A0A402B094"/>
<organism evidence="2 3">
    <name type="scientific">Dictyobacter alpinus</name>
    <dbReference type="NCBI Taxonomy" id="2014873"/>
    <lineage>
        <taxon>Bacteria</taxon>
        <taxon>Bacillati</taxon>
        <taxon>Chloroflexota</taxon>
        <taxon>Ktedonobacteria</taxon>
        <taxon>Ktedonobacterales</taxon>
        <taxon>Dictyobacteraceae</taxon>
        <taxon>Dictyobacter</taxon>
    </lineage>
</organism>
<evidence type="ECO:0000313" key="2">
    <source>
        <dbReference type="EMBL" id="GCE24781.1"/>
    </source>
</evidence>
<dbReference type="OrthoDB" id="154676at2"/>
<dbReference type="Proteomes" id="UP000287171">
    <property type="component" value="Unassembled WGS sequence"/>
</dbReference>
<name>A0A402B094_9CHLR</name>
<reference evidence="3" key="1">
    <citation type="submission" date="2018-12" db="EMBL/GenBank/DDBJ databases">
        <title>Tengunoibacter tsumagoiensis gen. nov., sp. nov., Dictyobacter kobayashii sp. nov., D. alpinus sp. nov., and D. joshuensis sp. nov. and description of Dictyobacteraceae fam. nov. within the order Ktedonobacterales isolated from Tengu-no-mugimeshi.</title>
        <authorList>
            <person name="Wang C.M."/>
            <person name="Zheng Y."/>
            <person name="Sakai Y."/>
            <person name="Toyoda A."/>
            <person name="Minakuchi Y."/>
            <person name="Abe K."/>
            <person name="Yokota A."/>
            <person name="Yabe S."/>
        </authorList>
    </citation>
    <scope>NUCLEOTIDE SEQUENCE [LARGE SCALE GENOMIC DNA]</scope>
    <source>
        <strain evidence="3">Uno16</strain>
    </source>
</reference>
<dbReference type="Gene3D" id="3.40.50.720">
    <property type="entry name" value="NAD(P)-binding Rossmann-like Domain"/>
    <property type="match status" value="1"/>
</dbReference>
<dbReference type="PANTHER" id="PTHR43162">
    <property type="match status" value="1"/>
</dbReference>